<evidence type="ECO:0000259" key="1">
    <source>
        <dbReference type="Pfam" id="PF17844"/>
    </source>
</evidence>
<name>A0AA94HLR2_9MICO</name>
<dbReference type="Proteomes" id="UP000198506">
    <property type="component" value="Unassembled WGS sequence"/>
</dbReference>
<organism evidence="2 3">
    <name type="scientific">Agrococcus baldri</name>
    <dbReference type="NCBI Taxonomy" id="153730"/>
    <lineage>
        <taxon>Bacteria</taxon>
        <taxon>Bacillati</taxon>
        <taxon>Actinomycetota</taxon>
        <taxon>Actinomycetes</taxon>
        <taxon>Micrococcales</taxon>
        <taxon>Microbacteriaceae</taxon>
        <taxon>Agrococcus</taxon>
    </lineage>
</organism>
<evidence type="ECO:0000313" key="3">
    <source>
        <dbReference type="Proteomes" id="UP000198506"/>
    </source>
</evidence>
<dbReference type="AlphaFoldDB" id="A0AA94HLR2"/>
<reference evidence="2 3" key="1">
    <citation type="submission" date="2016-10" db="EMBL/GenBank/DDBJ databases">
        <authorList>
            <person name="Varghese N."/>
            <person name="Submissions S."/>
        </authorList>
    </citation>
    <scope>NUCLEOTIDE SEQUENCE [LARGE SCALE GENOMIC DNA]</scope>
    <source>
        <strain evidence="2 3">IAM 15147</strain>
    </source>
</reference>
<comment type="caution">
    <text evidence="2">The sequence shown here is derived from an EMBL/GenBank/DDBJ whole genome shotgun (WGS) entry which is preliminary data.</text>
</comment>
<dbReference type="InterPro" id="IPR041629">
    <property type="entry name" value="SCP_3"/>
</dbReference>
<proteinExistence type="predicted"/>
<feature type="domain" description="Bacterial SCP orthologue" evidence="1">
    <location>
        <begin position="36"/>
        <end position="128"/>
    </location>
</feature>
<dbReference type="Gene3D" id="3.30.1050.40">
    <property type="match status" value="1"/>
</dbReference>
<sequence length="137" mass="14307">MSHPASPDGYPRNVAKRIPDTDGMDAVRAALAPGAERAQTALAVRYTLQCLADRAPGKSVEMRVPPFGAVQAVEGPGHTRGTPPNVIETDAATWLALACGTETWADAVGRGAVHASGVRADVSPWLPLVRLPHPKGD</sequence>
<protein>
    <recommendedName>
        <fullName evidence="1">Bacterial SCP orthologue domain-containing protein</fullName>
    </recommendedName>
</protein>
<dbReference type="EMBL" id="FOZN01000002">
    <property type="protein sequence ID" value="SFS08139.1"/>
    <property type="molecule type" value="Genomic_DNA"/>
</dbReference>
<evidence type="ECO:0000313" key="2">
    <source>
        <dbReference type="EMBL" id="SFS08139.1"/>
    </source>
</evidence>
<accession>A0AA94HLR2</accession>
<keyword evidence="3" id="KW-1185">Reference proteome</keyword>
<dbReference type="Pfam" id="PF17844">
    <property type="entry name" value="SCP_3"/>
    <property type="match status" value="1"/>
</dbReference>
<gene>
    <name evidence="2" type="ORF">SAMN04487783_1055</name>
</gene>